<evidence type="ECO:0000313" key="2">
    <source>
        <dbReference type="Proteomes" id="UP000747399"/>
    </source>
</evidence>
<dbReference type="AlphaFoldDB" id="A0A8J4FDU8"/>
<name>A0A8J4FDU8_9CHLO</name>
<comment type="caution">
    <text evidence="1">The sequence shown here is derived from an EMBL/GenBank/DDBJ whole genome shotgun (WGS) entry which is preliminary data.</text>
</comment>
<protein>
    <recommendedName>
        <fullName evidence="3">Peptidase A2 domain-containing protein</fullName>
    </recommendedName>
</protein>
<dbReference type="Pfam" id="PF13650">
    <property type="entry name" value="Asp_protease_2"/>
    <property type="match status" value="1"/>
</dbReference>
<dbReference type="Gene3D" id="2.40.70.10">
    <property type="entry name" value="Acid Proteases"/>
    <property type="match status" value="1"/>
</dbReference>
<evidence type="ECO:0000313" key="1">
    <source>
        <dbReference type="EMBL" id="GIL67953.1"/>
    </source>
</evidence>
<dbReference type="EMBL" id="BNCO01000106">
    <property type="protein sequence ID" value="GIL67953.1"/>
    <property type="molecule type" value="Genomic_DNA"/>
</dbReference>
<reference evidence="1" key="1">
    <citation type="journal article" date="2021" name="Proc. Natl. Acad. Sci. U.S.A.">
        <title>Three genomes in the algal genus Volvox reveal the fate of a haploid sex-determining region after a transition to homothallism.</title>
        <authorList>
            <person name="Yamamoto K."/>
            <person name="Hamaji T."/>
            <person name="Kawai-Toyooka H."/>
            <person name="Matsuzaki R."/>
            <person name="Takahashi F."/>
            <person name="Nishimura Y."/>
            <person name="Kawachi M."/>
            <person name="Noguchi H."/>
            <person name="Minakuchi Y."/>
            <person name="Umen J.G."/>
            <person name="Toyoda A."/>
            <person name="Nozaki H."/>
        </authorList>
    </citation>
    <scope>NUCLEOTIDE SEQUENCE</scope>
    <source>
        <strain evidence="1">NIES-3780</strain>
    </source>
</reference>
<organism evidence="1 2">
    <name type="scientific">Volvox africanus</name>
    <dbReference type="NCBI Taxonomy" id="51714"/>
    <lineage>
        <taxon>Eukaryota</taxon>
        <taxon>Viridiplantae</taxon>
        <taxon>Chlorophyta</taxon>
        <taxon>core chlorophytes</taxon>
        <taxon>Chlorophyceae</taxon>
        <taxon>CS clade</taxon>
        <taxon>Chlamydomonadales</taxon>
        <taxon>Volvocaceae</taxon>
        <taxon>Volvox</taxon>
    </lineage>
</organism>
<dbReference type="PROSITE" id="PS00141">
    <property type="entry name" value="ASP_PROTEASE"/>
    <property type="match status" value="1"/>
</dbReference>
<dbReference type="GO" id="GO:0006508">
    <property type="term" value="P:proteolysis"/>
    <property type="evidence" value="ECO:0007669"/>
    <property type="project" value="InterPro"/>
</dbReference>
<accession>A0A8J4FDU8</accession>
<dbReference type="Proteomes" id="UP000747399">
    <property type="component" value="Unassembled WGS sequence"/>
</dbReference>
<proteinExistence type="predicted"/>
<dbReference type="InterPro" id="IPR021109">
    <property type="entry name" value="Peptidase_aspartic_dom_sf"/>
</dbReference>
<evidence type="ECO:0008006" key="3">
    <source>
        <dbReference type="Google" id="ProtNLM"/>
    </source>
</evidence>
<sequence length="174" mass="18451">MNFTAALLLGMQRIFQFELGTVLFNGVDVAGVPLLLPGLAYAIDVWYESPAPHPDGSADCFEPVLGALLLSTELALAGNCVLVVQAGGHMLNMLVDTGASDNFISLAEVNALGLSPQSSEWSQVTLTADGDKHPILGRVTLRSSVYYNPILCVARAHGCCNIYTGLLNIMSVWG</sequence>
<keyword evidence="2" id="KW-1185">Reference proteome</keyword>
<dbReference type="GO" id="GO:0004190">
    <property type="term" value="F:aspartic-type endopeptidase activity"/>
    <property type="evidence" value="ECO:0007669"/>
    <property type="project" value="InterPro"/>
</dbReference>
<dbReference type="SUPFAM" id="SSF50630">
    <property type="entry name" value="Acid proteases"/>
    <property type="match status" value="1"/>
</dbReference>
<dbReference type="InterPro" id="IPR001969">
    <property type="entry name" value="Aspartic_peptidase_AS"/>
</dbReference>
<gene>
    <name evidence="1" type="ORF">Vafri_21214</name>
</gene>